<evidence type="ECO:0000313" key="3">
    <source>
        <dbReference type="Proteomes" id="UP000002770"/>
    </source>
</evidence>
<gene>
    <name evidence="2" type="ORF">LDG_7582</name>
</gene>
<protein>
    <recommendedName>
        <fullName evidence="1">Lysozyme inhibitor LprI-like N-terminal domain-containing protein</fullName>
    </recommendedName>
</protein>
<organism evidence="2 3">
    <name type="scientific">Legionella drancourtii LLAP12</name>
    <dbReference type="NCBI Taxonomy" id="658187"/>
    <lineage>
        <taxon>Bacteria</taxon>
        <taxon>Pseudomonadati</taxon>
        <taxon>Pseudomonadota</taxon>
        <taxon>Gammaproteobacteria</taxon>
        <taxon>Legionellales</taxon>
        <taxon>Legionellaceae</taxon>
        <taxon>Legionella</taxon>
    </lineage>
</organism>
<dbReference type="Gene3D" id="1.20.1270.180">
    <property type="match status" value="1"/>
</dbReference>
<dbReference type="Pfam" id="PF07007">
    <property type="entry name" value="LprI"/>
    <property type="match status" value="1"/>
</dbReference>
<accession>G9EQN4</accession>
<keyword evidence="3" id="KW-1185">Reference proteome</keyword>
<sequence>MRIKIFLVKQFKNFLGLFIFIVVNGNVTANNMNLNWEYISKETQDICNSVQKILAPSQDFPDLTTKKALKNCNADSFYYGFQNTPDYLKARECALIKNDYNILTMIYANGKGVKRDLSIAIHYACMMDAAPIEMEERVKHLYKMRDKKDLIDTFDICDDITSGYMITVCLGIKQGQEKAQQKNYLDIFKKKLTSNEQKKLEKLRNASIIYFDARMENEIDRFQANATAHGIIEEMNLNKQMLKKLKKTEQCIFPTYTLTQYQKIDNKLNVIYNKIQKKLFAKSLTVTINGIQKTERAWIKYRNAWVDFGYMKCPEISAISWNALITKERVIQLEALANLED</sequence>
<dbReference type="InterPro" id="IPR009739">
    <property type="entry name" value="LprI-like_N"/>
</dbReference>
<proteinExistence type="predicted"/>
<evidence type="ECO:0000259" key="1">
    <source>
        <dbReference type="Pfam" id="PF07007"/>
    </source>
</evidence>
<dbReference type="HOGENOM" id="CLU_798760_0_0_6"/>
<evidence type="ECO:0000313" key="2">
    <source>
        <dbReference type="EMBL" id="EHL30397.1"/>
    </source>
</evidence>
<dbReference type="EMBL" id="JH413831">
    <property type="protein sequence ID" value="EHL30397.1"/>
    <property type="molecule type" value="Genomic_DNA"/>
</dbReference>
<dbReference type="InParanoid" id="G9EQN4"/>
<dbReference type="RefSeq" id="WP_006871489.1">
    <property type="nucleotide sequence ID" value="NZ_JH413831.1"/>
</dbReference>
<feature type="domain" description="Lysozyme inhibitor LprI-like N-terminal" evidence="1">
    <location>
        <begin position="259"/>
        <end position="308"/>
    </location>
</feature>
<reference evidence="2 3" key="1">
    <citation type="journal article" date="2011" name="BMC Genomics">
        <title>Insight into cross-talk between intra-amoebal pathogens.</title>
        <authorList>
            <person name="Gimenez G."/>
            <person name="Bertelli C."/>
            <person name="Moliner C."/>
            <person name="Robert C."/>
            <person name="Raoult D."/>
            <person name="Fournier P.E."/>
            <person name="Greub G."/>
        </authorList>
    </citation>
    <scope>NUCLEOTIDE SEQUENCE [LARGE SCALE GENOMIC DNA]</scope>
    <source>
        <strain evidence="2 3">LLAP12</strain>
    </source>
</reference>
<dbReference type="AlphaFoldDB" id="G9EQN4"/>
<dbReference type="OrthoDB" id="7340239at2"/>
<dbReference type="Proteomes" id="UP000002770">
    <property type="component" value="Unassembled WGS sequence"/>
</dbReference>
<dbReference type="eggNOG" id="COG3755">
    <property type="taxonomic scope" value="Bacteria"/>
</dbReference>
<name>G9EQN4_9GAMM</name>